<dbReference type="PROSITE" id="PS50110">
    <property type="entry name" value="RESPONSE_REGULATORY"/>
    <property type="match status" value="1"/>
</dbReference>
<keyword evidence="1" id="KW-0378">Hydrolase</keyword>
<dbReference type="InterPro" id="IPR052016">
    <property type="entry name" value="Bact_Sigma-Reg"/>
</dbReference>
<dbReference type="InterPro" id="IPR036457">
    <property type="entry name" value="PPM-type-like_dom_sf"/>
</dbReference>
<feature type="modified residue" description="4-aspartylphosphate" evidence="2">
    <location>
        <position position="61"/>
    </location>
</feature>
<dbReference type="Pfam" id="PF00072">
    <property type="entry name" value="Response_reg"/>
    <property type="match status" value="1"/>
</dbReference>
<dbReference type="PANTHER" id="PTHR43156:SF2">
    <property type="entry name" value="STAGE II SPORULATION PROTEIN E"/>
    <property type="match status" value="1"/>
</dbReference>
<dbReference type="InterPro" id="IPR011006">
    <property type="entry name" value="CheY-like_superfamily"/>
</dbReference>
<dbReference type="InterPro" id="IPR001932">
    <property type="entry name" value="PPM-type_phosphatase-like_dom"/>
</dbReference>
<dbReference type="InterPro" id="IPR001789">
    <property type="entry name" value="Sig_transdc_resp-reg_receiver"/>
</dbReference>
<dbReference type="GO" id="GO:0000160">
    <property type="term" value="P:phosphorelay signal transduction system"/>
    <property type="evidence" value="ECO:0007669"/>
    <property type="project" value="InterPro"/>
</dbReference>
<dbReference type="SUPFAM" id="SSF52172">
    <property type="entry name" value="CheY-like"/>
    <property type="match status" value="1"/>
</dbReference>
<dbReference type="Gene3D" id="3.60.40.10">
    <property type="entry name" value="PPM-type phosphatase domain"/>
    <property type="match status" value="1"/>
</dbReference>
<evidence type="ECO:0000313" key="4">
    <source>
        <dbReference type="EMBL" id="XBH06672.1"/>
    </source>
</evidence>
<dbReference type="Pfam" id="PF07228">
    <property type="entry name" value="SpoIIE"/>
    <property type="match status" value="1"/>
</dbReference>
<evidence type="ECO:0000256" key="1">
    <source>
        <dbReference type="ARBA" id="ARBA00022801"/>
    </source>
</evidence>
<evidence type="ECO:0000256" key="2">
    <source>
        <dbReference type="PROSITE-ProRule" id="PRU00169"/>
    </source>
</evidence>
<reference evidence="4" key="1">
    <citation type="submission" date="2024-05" db="EMBL/GenBank/DDBJ databases">
        <title>Planctomycetes of the genus Singulisphaera possess chitinolytic capabilities.</title>
        <authorList>
            <person name="Ivanova A."/>
        </authorList>
    </citation>
    <scope>NUCLEOTIDE SEQUENCE</scope>
    <source>
        <strain evidence="4">Ch08T</strain>
    </source>
</reference>
<protein>
    <submittedName>
        <fullName evidence="4">SpoIIE family protein phosphatase</fullName>
    </submittedName>
</protein>
<dbReference type="GO" id="GO:0016791">
    <property type="term" value="F:phosphatase activity"/>
    <property type="evidence" value="ECO:0007669"/>
    <property type="project" value="TreeGrafter"/>
</dbReference>
<feature type="domain" description="Response regulatory" evidence="3">
    <location>
        <begin position="11"/>
        <end position="128"/>
    </location>
</feature>
<dbReference type="EMBL" id="CP155447">
    <property type="protein sequence ID" value="XBH06672.1"/>
    <property type="molecule type" value="Genomic_DNA"/>
</dbReference>
<dbReference type="SMART" id="SM00331">
    <property type="entry name" value="PP2C_SIG"/>
    <property type="match status" value="1"/>
</dbReference>
<dbReference type="PANTHER" id="PTHR43156">
    <property type="entry name" value="STAGE II SPORULATION PROTEIN E-RELATED"/>
    <property type="match status" value="1"/>
</dbReference>
<accession>A0AAU7CNH3</accession>
<sequence>MEPGLTQHQITVLLIDDQPMIGEAVRRMLASEQDIVFHYCKDATRAVEEAIKVSPTVILQDLVMPEIDGLTLVKKFRETEATRETPMIVLSTKEEPTIKAEAFALGANDYIVKLPDRLELLARIRYHSKGYINLLQRNEAYKALQESQRVMAKDVAEAAKYVQSLLPEKLKKGVIRADWRFIPSADLGGDTFGYDWLDDEHFAFYLLDVSGHGVGAALLSVSALNALRSQSLPQTDFRNPGQVLTALNRAFQMDQQNGLFFTIWYGIYHKSTRQIEYAGGGHPAALLRTGPTVEEAKLLMLESDGPMVGAVPDLEYRTSSCQVEAFGMLSLYSDGVFEVERSDGSTWPYTDFIKFMGEAPLTGEQTSMDRLIEYTKVLGGSDEYMDDFSIAELQFLPSA</sequence>
<evidence type="ECO:0000259" key="3">
    <source>
        <dbReference type="PROSITE" id="PS50110"/>
    </source>
</evidence>
<dbReference type="SMART" id="SM00448">
    <property type="entry name" value="REC"/>
    <property type="match status" value="1"/>
</dbReference>
<dbReference type="RefSeq" id="WP_406699521.1">
    <property type="nucleotide sequence ID" value="NZ_CP155447.1"/>
</dbReference>
<name>A0AAU7CNH3_9BACT</name>
<dbReference type="AlphaFoldDB" id="A0AAU7CNH3"/>
<dbReference type="Gene3D" id="3.40.50.2300">
    <property type="match status" value="1"/>
</dbReference>
<gene>
    <name evidence="4" type="ORF">V5E97_11715</name>
</gene>
<organism evidence="4">
    <name type="scientific">Singulisphaera sp. Ch08</name>
    <dbReference type="NCBI Taxonomy" id="3120278"/>
    <lineage>
        <taxon>Bacteria</taxon>
        <taxon>Pseudomonadati</taxon>
        <taxon>Planctomycetota</taxon>
        <taxon>Planctomycetia</taxon>
        <taxon>Isosphaerales</taxon>
        <taxon>Isosphaeraceae</taxon>
        <taxon>Singulisphaera</taxon>
    </lineage>
</organism>
<keyword evidence="2" id="KW-0597">Phosphoprotein</keyword>
<proteinExistence type="predicted"/>